<protein>
    <submittedName>
        <fullName evidence="1">Uncharacterized protein</fullName>
    </submittedName>
</protein>
<reference evidence="2" key="1">
    <citation type="submission" date="2012-02" db="EMBL/GenBank/DDBJ databases">
        <title>Genome sequencing of Giardia lamblia Genotypes A2 and B isolates (DH and GS) and comparative analysis with the genomes of Genotypes A1 and E (WB and Pig).</title>
        <authorList>
            <person name="Adam R."/>
            <person name="Dahlstrom E."/>
            <person name="Martens C."/>
            <person name="Bruno D."/>
            <person name="Barbian K."/>
            <person name="Porcella S.F."/>
            <person name="Nash T."/>
        </authorList>
    </citation>
    <scope>NUCLEOTIDE SEQUENCE</scope>
    <source>
        <strain evidence="2">DH</strain>
    </source>
</reference>
<dbReference type="VEuPathDB" id="GiardiaDB:GL50581_3998"/>
<dbReference type="AlphaFoldDB" id="V6TK39"/>
<accession>V6TK39</accession>
<dbReference type="VEuPathDB" id="GiardiaDB:QR46_0738"/>
<comment type="caution">
    <text evidence="1">The sequence shown here is derived from an EMBL/GenBank/DDBJ whole genome shotgun (WGS) entry which is preliminary data.</text>
</comment>
<organism evidence="1 2">
    <name type="scientific">Giardia intestinalis</name>
    <name type="common">Giardia lamblia</name>
    <dbReference type="NCBI Taxonomy" id="5741"/>
    <lineage>
        <taxon>Eukaryota</taxon>
        <taxon>Metamonada</taxon>
        <taxon>Diplomonadida</taxon>
        <taxon>Hexamitidae</taxon>
        <taxon>Giardiinae</taxon>
        <taxon>Giardia</taxon>
    </lineage>
</organism>
<evidence type="ECO:0000313" key="1">
    <source>
        <dbReference type="EMBL" id="ESU39353.1"/>
    </source>
</evidence>
<dbReference type="VEuPathDB" id="GiardiaDB:GL50803_0016708"/>
<dbReference type="Proteomes" id="UP000018320">
    <property type="component" value="Unassembled WGS sequence"/>
</dbReference>
<sequence>MMSRERRIFLNDQRSLAQIRRREMQQILEDDISSDEEESKKRLASYPPVSHDEAALIAAELQTGDPSTYPLDRLEYCVRHLRYWINMQDKYTLHLASNEAVIHAIIAYLELEYSHYRAALQGNSSADPFLNAIYEITWLLSSLSYYSSTAERILYQKHETLLGILSDIKHTPASETLCIIILNITSSKQIRLTPLECTIILRFFYKHLLMEYPDLFCQAEALKQSQIPQERLNVSFISKYAMYIIGNLVYAMISYYETHFPLSYLQAGTDDDYHEFDFTDEGDIISTCYYEGRLHHPYLCPTFVAGVVRISREEEIQIEEDFVSQSFVQQVVFIFRAFSHIFELGVSIFMLVPSTNVSFMNRILYMLIALLEAHITSFWSCVELSVAYNVEFMNKLFSLMSLRKKNLTSLVVSAINKIVQSRSSYQELQLKERLTATCEDPFISAQVPGMLSLSAGASIYDVGGPPNSPSLVLLIEKIFTQMAPLSTSFTIQISSNMSSLLVYVVNNFLEAISPNEYLFNQYIMVLKSMPLNKISTALYSLTETLVSKEVIYLPDTWKHIYDMLIYFCRFGNTKKKFKDVLVGFVTKLLETYPDTTEFFLAVGGESFVTDNLDQPLFEKMAGELETLA</sequence>
<gene>
    <name evidence="1" type="ORF">DHA2_151566</name>
</gene>
<dbReference type="EMBL" id="AHGT01000003">
    <property type="protein sequence ID" value="ESU39353.1"/>
    <property type="molecule type" value="Genomic_DNA"/>
</dbReference>
<proteinExistence type="predicted"/>
<name>V6TK39_GIAIN</name>
<evidence type="ECO:0000313" key="2">
    <source>
        <dbReference type="Proteomes" id="UP000018320"/>
    </source>
</evidence>
<dbReference type="VEuPathDB" id="GiardiaDB:DHA2_151566"/>
<reference evidence="1 2" key="2">
    <citation type="journal article" date="2013" name="Genome Biol. Evol.">
        <title>Genome sequencing of Giardia lamblia genotypes A2 and B isolates (DH and GS) and comparative analysis with the genomes of genotypes A1 and E (WB and Pig).</title>
        <authorList>
            <person name="Adam R.D."/>
            <person name="Dahlstrom E.W."/>
            <person name="Martens C.A."/>
            <person name="Bruno D.P."/>
            <person name="Barbian K.D."/>
            <person name="Ricklefs S.M."/>
            <person name="Hernandez M.M."/>
            <person name="Narla N.P."/>
            <person name="Patel R.B."/>
            <person name="Porcella S.F."/>
            <person name="Nash T.E."/>
        </authorList>
    </citation>
    <scope>NUCLEOTIDE SEQUENCE [LARGE SCALE GENOMIC DNA]</scope>
    <source>
        <strain evidence="1 2">DH</strain>
    </source>
</reference>